<proteinExistence type="predicted"/>
<dbReference type="Pfam" id="PF13367">
    <property type="entry name" value="PrsW-protease"/>
    <property type="match status" value="1"/>
</dbReference>
<dbReference type="EMBL" id="LCFS01000007">
    <property type="protein sequence ID" value="KKT00840.1"/>
    <property type="molecule type" value="Genomic_DNA"/>
</dbReference>
<evidence type="ECO:0000313" key="2">
    <source>
        <dbReference type="EMBL" id="KKT00840.1"/>
    </source>
</evidence>
<sequence>MTLLTSDPKILILAFFGGIIPSLVWLWFWLKEDEENPEPAGLLAIVFIMGMAAVMIVLPIQKFIQTHIGLNETKLVLWASVEEIIKYCAVLVILFRTKNANEPIDWPIYLITAALGFAALENTLFLIKPLSVSGATVSLLTGQLRFLGSTLLHTISSGTIGIAIGLSFFMGEFKKRWFLLAGFLVAIALHSAFNFFIIRNEGSDFLRVFAFLWVVTIIVILLFEKIRRMSEKIIS</sequence>
<feature type="transmembrane region" description="Helical" evidence="1">
    <location>
        <begin position="177"/>
        <end position="199"/>
    </location>
</feature>
<gene>
    <name evidence="2" type="ORF">UV76_C0007G0048</name>
</gene>
<keyword evidence="1" id="KW-0812">Transmembrane</keyword>
<dbReference type="InterPro" id="IPR026898">
    <property type="entry name" value="PrsW"/>
</dbReference>
<keyword evidence="1" id="KW-0472">Membrane</keyword>
<dbReference type="GO" id="GO:0008233">
    <property type="term" value="F:peptidase activity"/>
    <property type="evidence" value="ECO:0007669"/>
    <property type="project" value="InterPro"/>
</dbReference>
<evidence type="ECO:0000256" key="1">
    <source>
        <dbReference type="SAM" id="Phobius"/>
    </source>
</evidence>
<dbReference type="Proteomes" id="UP000034646">
    <property type="component" value="Unassembled WGS sequence"/>
</dbReference>
<comment type="caution">
    <text evidence="2">The sequence shown here is derived from an EMBL/GenBank/DDBJ whole genome shotgun (WGS) entry which is preliminary data.</text>
</comment>
<feature type="transmembrane region" description="Helical" evidence="1">
    <location>
        <begin position="12"/>
        <end position="30"/>
    </location>
</feature>
<protein>
    <recommendedName>
        <fullName evidence="4">Protease PrsW</fullName>
    </recommendedName>
</protein>
<dbReference type="AlphaFoldDB" id="A0A0G1DT80"/>
<feature type="transmembrane region" description="Helical" evidence="1">
    <location>
        <begin position="205"/>
        <end position="223"/>
    </location>
</feature>
<organism evidence="2 3">
    <name type="scientific">Candidatus Nomurabacteria bacterium GW2011_GWA2_43_15</name>
    <dbReference type="NCBI Taxonomy" id="1618738"/>
    <lineage>
        <taxon>Bacteria</taxon>
        <taxon>Candidatus Nomuraibacteriota</taxon>
    </lineage>
</organism>
<dbReference type="STRING" id="1618738.UV76_C0007G0048"/>
<evidence type="ECO:0008006" key="4">
    <source>
        <dbReference type="Google" id="ProtNLM"/>
    </source>
</evidence>
<feature type="transmembrane region" description="Helical" evidence="1">
    <location>
        <begin position="147"/>
        <end position="170"/>
    </location>
</feature>
<feature type="transmembrane region" description="Helical" evidence="1">
    <location>
        <begin position="42"/>
        <end position="64"/>
    </location>
</feature>
<dbReference type="PANTHER" id="PTHR36844">
    <property type="entry name" value="PROTEASE PRSW"/>
    <property type="match status" value="1"/>
</dbReference>
<reference evidence="2 3" key="1">
    <citation type="journal article" date="2015" name="Nature">
        <title>rRNA introns, odd ribosomes, and small enigmatic genomes across a large radiation of phyla.</title>
        <authorList>
            <person name="Brown C.T."/>
            <person name="Hug L.A."/>
            <person name="Thomas B.C."/>
            <person name="Sharon I."/>
            <person name="Castelle C.J."/>
            <person name="Singh A."/>
            <person name="Wilkins M.J."/>
            <person name="Williams K.H."/>
            <person name="Banfield J.F."/>
        </authorList>
    </citation>
    <scope>NUCLEOTIDE SEQUENCE [LARGE SCALE GENOMIC DNA]</scope>
</reference>
<feature type="transmembrane region" description="Helical" evidence="1">
    <location>
        <begin position="76"/>
        <end position="95"/>
    </location>
</feature>
<name>A0A0G1DT80_9BACT</name>
<accession>A0A0G1DT80</accession>
<feature type="transmembrane region" description="Helical" evidence="1">
    <location>
        <begin position="107"/>
        <end position="127"/>
    </location>
</feature>
<dbReference type="PANTHER" id="PTHR36844:SF1">
    <property type="entry name" value="PROTEASE PRSW"/>
    <property type="match status" value="1"/>
</dbReference>
<keyword evidence="1" id="KW-1133">Transmembrane helix</keyword>
<evidence type="ECO:0000313" key="3">
    <source>
        <dbReference type="Proteomes" id="UP000034646"/>
    </source>
</evidence>